<evidence type="ECO:0000313" key="2">
    <source>
        <dbReference type="EMBL" id="NEG54682.1"/>
    </source>
</evidence>
<evidence type="ECO:0000313" key="3">
    <source>
        <dbReference type="Proteomes" id="UP000483293"/>
    </source>
</evidence>
<dbReference type="Proteomes" id="UP000483293">
    <property type="component" value="Unassembled WGS sequence"/>
</dbReference>
<feature type="compositionally biased region" description="Basic and acidic residues" evidence="1">
    <location>
        <begin position="83"/>
        <end position="97"/>
    </location>
</feature>
<gene>
    <name evidence="2" type="ORF">GFD21_02565</name>
</gene>
<feature type="compositionally biased region" description="Basic and acidic residues" evidence="1">
    <location>
        <begin position="1"/>
        <end position="18"/>
    </location>
</feature>
<reference evidence="2 3" key="1">
    <citation type="submission" date="2019-10" db="EMBL/GenBank/DDBJ databases">
        <title>Bifidobacterium from non-human primates.</title>
        <authorList>
            <person name="Modesto M."/>
        </authorList>
    </citation>
    <scope>NUCLEOTIDE SEQUENCE [LARGE SCALE GENOMIC DNA]</scope>
    <source>
        <strain evidence="2 3">SMA15</strain>
    </source>
</reference>
<name>A0A6L9ST42_9BIFI</name>
<protein>
    <submittedName>
        <fullName evidence="2">Uncharacterized protein</fullName>
    </submittedName>
</protein>
<feature type="compositionally biased region" description="Polar residues" evidence="1">
    <location>
        <begin position="65"/>
        <end position="82"/>
    </location>
</feature>
<evidence type="ECO:0000256" key="1">
    <source>
        <dbReference type="SAM" id="MobiDB-lite"/>
    </source>
</evidence>
<accession>A0A6L9ST42</accession>
<keyword evidence="3" id="KW-1185">Reference proteome</keyword>
<sequence length="217" mass="23229">MTMMYRNEDDRTSHDLPSRHSTHGPEWSMGCGRSTIKQISARAVTPFIAMAMCATLLGACGVPPSSGTTDSAAANGPSSSRTTEPKGKARTDTDTQSHDPWNQYGEDASHPQEVDDPHASSREDLEPARSLTHTVVMSFTSYSVVDEHHIRIFFTGGTPACQGYQATAKETADTVTVTLVQGLVPDAPDACTLQAVAYSMMIELKDPLGARTVVAAQ</sequence>
<feature type="region of interest" description="Disordered" evidence="1">
    <location>
        <begin position="64"/>
        <end position="127"/>
    </location>
</feature>
<proteinExistence type="predicted"/>
<dbReference type="RefSeq" id="WP_163196352.1">
    <property type="nucleotide sequence ID" value="NZ_WHZV01000001.1"/>
</dbReference>
<dbReference type="AlphaFoldDB" id="A0A6L9ST42"/>
<feature type="compositionally biased region" description="Basic and acidic residues" evidence="1">
    <location>
        <begin position="107"/>
        <end position="127"/>
    </location>
</feature>
<comment type="caution">
    <text evidence="2">The sequence shown here is derived from an EMBL/GenBank/DDBJ whole genome shotgun (WGS) entry which is preliminary data.</text>
</comment>
<feature type="region of interest" description="Disordered" evidence="1">
    <location>
        <begin position="1"/>
        <end position="31"/>
    </location>
</feature>
<dbReference type="EMBL" id="WHZV01000001">
    <property type="protein sequence ID" value="NEG54682.1"/>
    <property type="molecule type" value="Genomic_DNA"/>
</dbReference>
<organism evidence="2 3">
    <name type="scientific">Bifidobacterium platyrrhinorum</name>
    <dbReference type="NCBI Taxonomy" id="2661628"/>
    <lineage>
        <taxon>Bacteria</taxon>
        <taxon>Bacillati</taxon>
        <taxon>Actinomycetota</taxon>
        <taxon>Actinomycetes</taxon>
        <taxon>Bifidobacteriales</taxon>
        <taxon>Bifidobacteriaceae</taxon>
        <taxon>Bifidobacterium</taxon>
    </lineage>
</organism>